<evidence type="ECO:0000256" key="3">
    <source>
        <dbReference type="ARBA" id="ARBA00022692"/>
    </source>
</evidence>
<evidence type="ECO:0000313" key="9">
    <source>
        <dbReference type="Proteomes" id="UP000076830"/>
    </source>
</evidence>
<dbReference type="InterPro" id="IPR004477">
    <property type="entry name" value="ComEC_N"/>
</dbReference>
<gene>
    <name evidence="8" type="ORF">I596_3147</name>
</gene>
<feature type="transmembrane region" description="Helical" evidence="6">
    <location>
        <begin position="423"/>
        <end position="443"/>
    </location>
</feature>
<evidence type="ECO:0000256" key="6">
    <source>
        <dbReference type="SAM" id="Phobius"/>
    </source>
</evidence>
<dbReference type="NCBIfam" id="TIGR00360">
    <property type="entry name" value="ComEC_N-term"/>
    <property type="match status" value="1"/>
</dbReference>
<dbReference type="SMART" id="SM00849">
    <property type="entry name" value="Lactamase_B"/>
    <property type="match status" value="1"/>
</dbReference>
<dbReference type="InterPro" id="IPR004797">
    <property type="entry name" value="Competence_ComEC/Rec2"/>
</dbReference>
<dbReference type="GO" id="GO:0005886">
    <property type="term" value="C:plasma membrane"/>
    <property type="evidence" value="ECO:0007669"/>
    <property type="project" value="UniProtKB-SubCell"/>
</dbReference>
<feature type="transmembrane region" description="Helical" evidence="6">
    <location>
        <begin position="20"/>
        <end position="40"/>
    </location>
</feature>
<sequence>MDAASDTSRTCDSYGRDRAVPPVSVIALALLGGVLAVQGLPSLPSPAWTAVLAFAALGAGWRWPRLRGLAIFALGFAWCVWRADAALQARLPRDLEGRDFEVVGVVDELPVMRADATRFSLRAEQALLDGAPVALRGRIRLSWYGPAPADLAACERWRMTVRLKRPRGLANPGGFDSERHALERGIVAVGYVRDGAARQRIGTQRHCVDRVRDGLSTAIVGHVGDVHATRLLRAFAVGDTRGLEPLDWEVARANGVPHLISISGFHVGVAALFGAWLVRALWWALPSLALRLPAPLAMAPAALATAVGYGLLAGNSLPTVRTVLMIAVVALARLGRRAGSGPQSLALALVAVLLFDPLAVLAPGFWLSFVGVAFLMLSLQRERGALGFVRELGVGQWVMTIALLPLTAWFFGEASLVGALSNLIAIPFVSLAIVPLTLLATLLQLLLPGLAGPLFVVAGWLVHAQWWLWEQMATWPGARWYLPEVAPWALVLATLGAAWLFLPRGIPLRPLGLLLFLPLAVPPADRPEPGAFEATMVDVGQGLAVIVRTHRHVLLYDAGARYPSEFDLGEVAVLPAMRAAGIGALDHLIVSHNDNDHGGGAPAILRAFPKAARSGGESDTSPLGLAACVAGQRWTWDGVDFRVLHPPPASTARGNDRSCVVLVEHAGGRLLLTGDVGRRVEPAIAAAAGAGAPLVLVVPHHGSRTSSSPGFIGALSPVLGVVSAAWRSRFGHPHPRVVERYRTRDVPLINSADAGAVRIAFPADAPPRIVRREREHRRRYWRE</sequence>
<proteinExistence type="predicted"/>
<keyword evidence="2" id="KW-1003">Cell membrane</keyword>
<feature type="transmembrane region" description="Helical" evidence="6">
    <location>
        <begin position="259"/>
        <end position="282"/>
    </location>
</feature>
<dbReference type="AlphaFoldDB" id="A0A160DWV0"/>
<dbReference type="Pfam" id="PF13567">
    <property type="entry name" value="DUF4131"/>
    <property type="match status" value="1"/>
</dbReference>
<dbReference type="CDD" id="cd07731">
    <property type="entry name" value="ComA-like_MBL-fold"/>
    <property type="match status" value="1"/>
</dbReference>
<feature type="transmembrane region" description="Helical" evidence="6">
    <location>
        <begin position="450"/>
        <end position="468"/>
    </location>
</feature>
<feature type="domain" description="Metallo-beta-lactamase" evidence="7">
    <location>
        <begin position="541"/>
        <end position="726"/>
    </location>
</feature>
<feature type="transmembrane region" description="Helical" evidence="6">
    <location>
        <begin position="480"/>
        <end position="502"/>
    </location>
</feature>
<evidence type="ECO:0000259" key="7">
    <source>
        <dbReference type="SMART" id="SM00849"/>
    </source>
</evidence>
<organism evidence="8 9">
    <name type="scientific">Dokdonella koreensis DS-123</name>
    <dbReference type="NCBI Taxonomy" id="1300342"/>
    <lineage>
        <taxon>Bacteria</taxon>
        <taxon>Pseudomonadati</taxon>
        <taxon>Pseudomonadota</taxon>
        <taxon>Gammaproteobacteria</taxon>
        <taxon>Lysobacterales</taxon>
        <taxon>Rhodanobacteraceae</taxon>
        <taxon>Dokdonella</taxon>
    </lineage>
</organism>
<dbReference type="SUPFAM" id="SSF56281">
    <property type="entry name" value="Metallo-hydrolase/oxidoreductase"/>
    <property type="match status" value="1"/>
</dbReference>
<dbReference type="Pfam" id="PF03772">
    <property type="entry name" value="Competence"/>
    <property type="match status" value="1"/>
</dbReference>
<evidence type="ECO:0000256" key="4">
    <source>
        <dbReference type="ARBA" id="ARBA00022989"/>
    </source>
</evidence>
<dbReference type="PATRIC" id="fig|1300342.3.peg.3075"/>
<dbReference type="EMBL" id="CP015249">
    <property type="protein sequence ID" value="ANB19137.1"/>
    <property type="molecule type" value="Genomic_DNA"/>
</dbReference>
<dbReference type="Pfam" id="PF00753">
    <property type="entry name" value="Lactamase_B"/>
    <property type="match status" value="1"/>
</dbReference>
<evidence type="ECO:0000313" key="8">
    <source>
        <dbReference type="EMBL" id="ANB19137.1"/>
    </source>
</evidence>
<dbReference type="KEGG" id="dko:I596_3147"/>
<dbReference type="Proteomes" id="UP000076830">
    <property type="component" value="Chromosome"/>
</dbReference>
<evidence type="ECO:0000256" key="5">
    <source>
        <dbReference type="ARBA" id="ARBA00023136"/>
    </source>
</evidence>
<dbReference type="OrthoDB" id="9761531at2"/>
<name>A0A160DWV0_9GAMM</name>
<keyword evidence="4 6" id="KW-1133">Transmembrane helix</keyword>
<keyword evidence="5 6" id="KW-0472">Membrane</keyword>
<dbReference type="PANTHER" id="PTHR30619">
    <property type="entry name" value="DNA INTERNALIZATION/COMPETENCE PROTEIN COMEC/REC2"/>
    <property type="match status" value="1"/>
</dbReference>
<dbReference type="Gene3D" id="3.60.15.10">
    <property type="entry name" value="Ribonuclease Z/Hydroxyacylglutathione hydrolase-like"/>
    <property type="match status" value="1"/>
</dbReference>
<dbReference type="NCBIfam" id="TIGR00361">
    <property type="entry name" value="ComEC_Rec2"/>
    <property type="match status" value="1"/>
</dbReference>
<dbReference type="STRING" id="1300342.I596_3147"/>
<dbReference type="GO" id="GO:0030420">
    <property type="term" value="P:establishment of competence for transformation"/>
    <property type="evidence" value="ECO:0007669"/>
    <property type="project" value="InterPro"/>
</dbReference>
<reference evidence="8 9" key="1">
    <citation type="submission" date="2016-04" db="EMBL/GenBank/DDBJ databases">
        <title>Complete genome sequence of Dokdonella koreensis DS-123T.</title>
        <authorList>
            <person name="Kim J.F."/>
            <person name="Lee H."/>
            <person name="Kwak M.-J."/>
        </authorList>
    </citation>
    <scope>NUCLEOTIDE SEQUENCE [LARGE SCALE GENOMIC DNA]</scope>
    <source>
        <strain evidence="8 9">DS-123</strain>
    </source>
</reference>
<accession>A0A160DWV0</accession>
<dbReference type="InterPro" id="IPR025405">
    <property type="entry name" value="DUF4131"/>
</dbReference>
<dbReference type="PANTHER" id="PTHR30619:SF1">
    <property type="entry name" value="RECOMBINATION PROTEIN 2"/>
    <property type="match status" value="1"/>
</dbReference>
<dbReference type="InterPro" id="IPR001279">
    <property type="entry name" value="Metallo-B-lactamas"/>
</dbReference>
<dbReference type="RefSeq" id="WP_083965617.1">
    <property type="nucleotide sequence ID" value="NZ_CP015249.1"/>
</dbReference>
<evidence type="ECO:0000256" key="2">
    <source>
        <dbReference type="ARBA" id="ARBA00022475"/>
    </source>
</evidence>
<dbReference type="InterPro" id="IPR036866">
    <property type="entry name" value="RibonucZ/Hydroxyglut_hydro"/>
</dbReference>
<keyword evidence="9" id="KW-1185">Reference proteome</keyword>
<feature type="transmembrane region" description="Helical" evidence="6">
    <location>
        <begin position="388"/>
        <end position="411"/>
    </location>
</feature>
<dbReference type="InterPro" id="IPR035681">
    <property type="entry name" value="ComA-like_MBL"/>
</dbReference>
<dbReference type="InterPro" id="IPR052159">
    <property type="entry name" value="Competence_DNA_uptake"/>
</dbReference>
<protein>
    <submittedName>
        <fullName evidence="8">DNA internalization-related competence protein ComEC/Rec2</fullName>
    </submittedName>
</protein>
<comment type="subcellular location">
    <subcellularLocation>
        <location evidence="1">Cell membrane</location>
        <topology evidence="1">Multi-pass membrane protein</topology>
    </subcellularLocation>
</comment>
<keyword evidence="3 6" id="KW-0812">Transmembrane</keyword>
<evidence type="ECO:0000256" key="1">
    <source>
        <dbReference type="ARBA" id="ARBA00004651"/>
    </source>
</evidence>
<feature type="transmembrane region" description="Helical" evidence="6">
    <location>
        <begin position="347"/>
        <end position="376"/>
    </location>
</feature>